<evidence type="ECO:0000313" key="1">
    <source>
        <dbReference type="EMBL" id="CAF3977432.1"/>
    </source>
</evidence>
<evidence type="ECO:0000313" key="2">
    <source>
        <dbReference type="Proteomes" id="UP000663823"/>
    </source>
</evidence>
<reference evidence="1" key="1">
    <citation type="submission" date="2021-02" db="EMBL/GenBank/DDBJ databases">
        <authorList>
            <person name="Nowell W R."/>
        </authorList>
    </citation>
    <scope>NUCLEOTIDE SEQUENCE</scope>
</reference>
<gene>
    <name evidence="1" type="ORF">OTI717_LOCUS27767</name>
</gene>
<dbReference type="EMBL" id="CAJOAX010006331">
    <property type="protein sequence ID" value="CAF3977432.1"/>
    <property type="molecule type" value="Genomic_DNA"/>
</dbReference>
<protein>
    <submittedName>
        <fullName evidence="1">Uncharacterized protein</fullName>
    </submittedName>
</protein>
<proteinExistence type="predicted"/>
<dbReference type="AlphaFoldDB" id="A0A819MD25"/>
<organism evidence="1 2">
    <name type="scientific">Rotaria sordida</name>
    <dbReference type="NCBI Taxonomy" id="392033"/>
    <lineage>
        <taxon>Eukaryota</taxon>
        <taxon>Metazoa</taxon>
        <taxon>Spiralia</taxon>
        <taxon>Gnathifera</taxon>
        <taxon>Rotifera</taxon>
        <taxon>Eurotatoria</taxon>
        <taxon>Bdelloidea</taxon>
        <taxon>Philodinida</taxon>
        <taxon>Philodinidae</taxon>
        <taxon>Rotaria</taxon>
    </lineage>
</organism>
<comment type="caution">
    <text evidence="1">The sequence shown here is derived from an EMBL/GenBank/DDBJ whole genome shotgun (WGS) entry which is preliminary data.</text>
</comment>
<sequence>MSDEEAGLTPSYHAYKGLLAQPDVQALINEAKKGPIKNYDQAIELDHIFERRPSLVGHFIEPHCLNPTFICEHPQIMSPSRK</sequence>
<accession>A0A819MD25</accession>
<name>A0A819MD25_9BILA</name>
<dbReference type="Proteomes" id="UP000663823">
    <property type="component" value="Unassembled WGS sequence"/>
</dbReference>